<proteinExistence type="predicted"/>
<dbReference type="PANTHER" id="PTHR44591">
    <property type="entry name" value="STRESS RESPONSE REGULATOR PROTEIN 1"/>
    <property type="match status" value="1"/>
</dbReference>
<organism evidence="4 5">
    <name type="scientific">Sphingomonas piscis</name>
    <dbReference type="NCBI Taxonomy" id="2714943"/>
    <lineage>
        <taxon>Bacteria</taxon>
        <taxon>Pseudomonadati</taxon>
        <taxon>Pseudomonadota</taxon>
        <taxon>Alphaproteobacteria</taxon>
        <taxon>Sphingomonadales</taxon>
        <taxon>Sphingomonadaceae</taxon>
        <taxon>Sphingomonas</taxon>
    </lineage>
</organism>
<dbReference type="GO" id="GO:0000160">
    <property type="term" value="P:phosphorelay signal transduction system"/>
    <property type="evidence" value="ECO:0007669"/>
    <property type="project" value="InterPro"/>
</dbReference>
<name>A0A6G7YMB9_9SPHN</name>
<accession>A0A6G7YMB9</accession>
<keyword evidence="5" id="KW-1185">Reference proteome</keyword>
<dbReference type="SMART" id="SM00448">
    <property type="entry name" value="REC"/>
    <property type="match status" value="1"/>
</dbReference>
<feature type="modified residue" description="4-aspartylphosphate" evidence="2">
    <location>
        <position position="57"/>
    </location>
</feature>
<evidence type="ECO:0000313" key="4">
    <source>
        <dbReference type="EMBL" id="QIK77889.1"/>
    </source>
</evidence>
<evidence type="ECO:0000256" key="1">
    <source>
        <dbReference type="ARBA" id="ARBA00022553"/>
    </source>
</evidence>
<protein>
    <submittedName>
        <fullName evidence="4">Response regulator</fullName>
    </submittedName>
</protein>
<dbReference type="AlphaFoldDB" id="A0A6G7YMB9"/>
<dbReference type="RefSeq" id="WP_166410284.1">
    <property type="nucleotide sequence ID" value="NZ_CP049869.1"/>
</dbReference>
<sequence length="128" mass="13647">MQPALSVLLVEDETLIALNLQDALEEAGFSVHHVLGGAAAVEVIEAKHAELAAVVTDIRFGRDLDGWQVARRARELSPHIPIVYTSGDSAHEHTAHGVPDSIMLQKPFATAQLVTAIATLLNALPLTT</sequence>
<gene>
    <name evidence="4" type="ORF">G7077_02125</name>
</gene>
<evidence type="ECO:0000259" key="3">
    <source>
        <dbReference type="PROSITE" id="PS50110"/>
    </source>
</evidence>
<dbReference type="InterPro" id="IPR001789">
    <property type="entry name" value="Sig_transdc_resp-reg_receiver"/>
</dbReference>
<dbReference type="KEGG" id="spii:G7077_02125"/>
<evidence type="ECO:0000313" key="5">
    <source>
        <dbReference type="Proteomes" id="UP000503222"/>
    </source>
</evidence>
<dbReference type="PANTHER" id="PTHR44591:SF21">
    <property type="entry name" value="TWO-COMPONENT RESPONSE REGULATOR"/>
    <property type="match status" value="1"/>
</dbReference>
<reference evidence="4 5" key="1">
    <citation type="submission" date="2020-03" db="EMBL/GenBank/DDBJ databases">
        <title>Sphingomonas sp. nov., isolated from fish.</title>
        <authorList>
            <person name="Hyun D.-W."/>
            <person name="Bae J.-W."/>
        </authorList>
    </citation>
    <scope>NUCLEOTIDE SEQUENCE [LARGE SCALE GENOMIC DNA]</scope>
    <source>
        <strain evidence="4 5">HDW15B</strain>
    </source>
</reference>
<dbReference type="SUPFAM" id="SSF52172">
    <property type="entry name" value="CheY-like"/>
    <property type="match status" value="1"/>
</dbReference>
<dbReference type="Proteomes" id="UP000503222">
    <property type="component" value="Chromosome"/>
</dbReference>
<dbReference type="InterPro" id="IPR050595">
    <property type="entry name" value="Bact_response_regulator"/>
</dbReference>
<evidence type="ECO:0000256" key="2">
    <source>
        <dbReference type="PROSITE-ProRule" id="PRU00169"/>
    </source>
</evidence>
<dbReference type="Gene3D" id="3.40.50.2300">
    <property type="match status" value="1"/>
</dbReference>
<feature type="domain" description="Response regulatory" evidence="3">
    <location>
        <begin position="6"/>
        <end position="121"/>
    </location>
</feature>
<dbReference type="InterPro" id="IPR011006">
    <property type="entry name" value="CheY-like_superfamily"/>
</dbReference>
<dbReference type="PROSITE" id="PS50110">
    <property type="entry name" value="RESPONSE_REGULATORY"/>
    <property type="match status" value="1"/>
</dbReference>
<dbReference type="Pfam" id="PF00072">
    <property type="entry name" value="Response_reg"/>
    <property type="match status" value="1"/>
</dbReference>
<dbReference type="EMBL" id="CP049869">
    <property type="protein sequence ID" value="QIK77889.1"/>
    <property type="molecule type" value="Genomic_DNA"/>
</dbReference>
<keyword evidence="1 2" id="KW-0597">Phosphoprotein</keyword>